<dbReference type="RefSeq" id="WP_269037563.1">
    <property type="nucleotide sequence ID" value="NZ_CP114040.1"/>
</dbReference>
<evidence type="ECO:0000256" key="1">
    <source>
        <dbReference type="SAM" id="MobiDB-lite"/>
    </source>
</evidence>
<feature type="compositionally biased region" description="Polar residues" evidence="1">
    <location>
        <begin position="100"/>
        <end position="114"/>
    </location>
</feature>
<protein>
    <submittedName>
        <fullName evidence="2">Uncharacterized protein</fullName>
    </submittedName>
</protein>
<organism evidence="2 3">
    <name type="scientific">Nannocystis punicea</name>
    <dbReference type="NCBI Taxonomy" id="2995304"/>
    <lineage>
        <taxon>Bacteria</taxon>
        <taxon>Pseudomonadati</taxon>
        <taxon>Myxococcota</taxon>
        <taxon>Polyangia</taxon>
        <taxon>Nannocystales</taxon>
        <taxon>Nannocystaceae</taxon>
        <taxon>Nannocystis</taxon>
    </lineage>
</organism>
<evidence type="ECO:0000313" key="2">
    <source>
        <dbReference type="EMBL" id="WAS95231.1"/>
    </source>
</evidence>
<gene>
    <name evidence="2" type="ORF">O0S08_03640</name>
</gene>
<feature type="compositionally biased region" description="Acidic residues" evidence="1">
    <location>
        <begin position="115"/>
        <end position="129"/>
    </location>
</feature>
<name>A0ABY7H7J8_9BACT</name>
<dbReference type="Proteomes" id="UP001164459">
    <property type="component" value="Chromosome"/>
</dbReference>
<keyword evidence="3" id="KW-1185">Reference proteome</keyword>
<reference evidence="2" key="1">
    <citation type="submission" date="2022-11" db="EMBL/GenBank/DDBJ databases">
        <title>Minimal conservation of predation-associated metabolite biosynthetic gene clusters underscores biosynthetic potential of Myxococcota including descriptions for ten novel species: Archangium lansinium sp. nov., Myxococcus landrumus sp. nov., Nannocystis bai.</title>
        <authorList>
            <person name="Ahearne A."/>
            <person name="Stevens C."/>
            <person name="Dowd S."/>
        </authorList>
    </citation>
    <scope>NUCLEOTIDE SEQUENCE</scope>
    <source>
        <strain evidence="2">Fl3</strain>
    </source>
</reference>
<feature type="compositionally biased region" description="Low complexity" evidence="1">
    <location>
        <begin position="31"/>
        <end position="90"/>
    </location>
</feature>
<accession>A0ABY7H7J8</accession>
<evidence type="ECO:0000313" key="3">
    <source>
        <dbReference type="Proteomes" id="UP001164459"/>
    </source>
</evidence>
<sequence length="316" mass="33215">MLDLLRPRLLTRALVPCLLLPACPGDDGLLTDFDPSTTTDPSTTVETSAPATEGETTAAPSTTVDTTDTTAGTETLGTLSDTSVDTAATEGDADTDASTEGDTASTEGDTASTEGDTDTGADACPDGDPELQARIDLFEVDASLFGKSAECTVEAASNVGGKVAIALLCSTDLVVDAPADIELGVPLDFKIDLDDLQQIHADFHYESWEPEIRWFSLHDPDTGALVLAAADNYPIADDAFAPLSFEAVASCGGECDRYYTYEFSHTSGPSIELFARNRGTLSAEGRDYDVLLASSWENLCEEHLGSFLWIVGSSAS</sequence>
<dbReference type="EMBL" id="CP114040">
    <property type="protein sequence ID" value="WAS95231.1"/>
    <property type="molecule type" value="Genomic_DNA"/>
</dbReference>
<proteinExistence type="predicted"/>
<feature type="region of interest" description="Disordered" evidence="1">
    <location>
        <begin position="31"/>
        <end position="129"/>
    </location>
</feature>